<dbReference type="EC" id="3.5.1.2" evidence="10"/>
<keyword evidence="5 10" id="KW-0456">Lyase</keyword>
<evidence type="ECO:0000256" key="3">
    <source>
        <dbReference type="ARBA" id="ARBA00022898"/>
    </source>
</evidence>
<dbReference type="Proteomes" id="UP000030539">
    <property type="component" value="Unassembled WGS sequence"/>
</dbReference>
<feature type="active site" description="Charge relay system" evidence="10 11">
    <location>
        <position position="176"/>
    </location>
</feature>
<comment type="caution">
    <text evidence="13">The sequence shown here is derived from an EMBL/GenBank/DDBJ whole genome shotgun (WGS) entry which is preliminary data.</text>
</comment>
<comment type="subunit">
    <text evidence="9 10">In the presence of PdxS, forms a dodecamer of heterodimers. Only shows activity in the heterodimer.</text>
</comment>
<feature type="active site" description="Charge relay system" evidence="10 11">
    <location>
        <position position="178"/>
    </location>
</feature>
<evidence type="ECO:0000313" key="14">
    <source>
        <dbReference type="Proteomes" id="UP000030539"/>
    </source>
</evidence>
<evidence type="ECO:0000256" key="8">
    <source>
        <dbReference type="ARBA" id="ARBA00054599"/>
    </source>
</evidence>
<dbReference type="PANTHER" id="PTHR31559:SF0">
    <property type="entry name" value="PYRIDOXAL 5'-PHOSPHATE SYNTHASE SUBUNIT SNO1-RELATED"/>
    <property type="match status" value="1"/>
</dbReference>
<dbReference type="UniPathway" id="UPA00245"/>
<comment type="pathway">
    <text evidence="10">Cofactor biosynthesis; pyridoxal 5'-phosphate biosynthesis.</text>
</comment>
<dbReference type="GO" id="GO:0008614">
    <property type="term" value="P:pyridoxine metabolic process"/>
    <property type="evidence" value="ECO:0007669"/>
    <property type="project" value="TreeGrafter"/>
</dbReference>
<dbReference type="PANTHER" id="PTHR31559">
    <property type="entry name" value="PYRIDOXAL 5'-PHOSPHATE SYNTHASE SUBUNIT SNO"/>
    <property type="match status" value="1"/>
</dbReference>
<protein>
    <recommendedName>
        <fullName evidence="10">Pyridoxal 5'-phosphate synthase subunit PdxT</fullName>
        <ecNumber evidence="10">4.3.3.6</ecNumber>
    </recommendedName>
    <alternativeName>
        <fullName evidence="10">Pdx2</fullName>
    </alternativeName>
    <alternativeName>
        <fullName evidence="10">Pyridoxal 5'-phosphate synthase glutaminase subunit</fullName>
        <ecNumber evidence="10">3.5.1.2</ecNumber>
    </alternativeName>
</protein>
<dbReference type="GO" id="GO:0036381">
    <property type="term" value="F:pyridoxal 5'-phosphate synthase (glutamine hydrolysing) activity"/>
    <property type="evidence" value="ECO:0007669"/>
    <property type="project" value="UniProtKB-UniRule"/>
</dbReference>
<dbReference type="InterPro" id="IPR029062">
    <property type="entry name" value="Class_I_gatase-like"/>
</dbReference>
<dbReference type="NCBIfam" id="TIGR03800">
    <property type="entry name" value="PLP_synth_Pdx2"/>
    <property type="match status" value="1"/>
</dbReference>
<evidence type="ECO:0000256" key="6">
    <source>
        <dbReference type="ARBA" id="ARBA00047992"/>
    </source>
</evidence>
<comment type="catalytic activity">
    <reaction evidence="6 10">
        <text>aldehydo-D-ribose 5-phosphate + D-glyceraldehyde 3-phosphate + L-glutamine = pyridoxal 5'-phosphate + L-glutamate + phosphate + 3 H2O + H(+)</text>
        <dbReference type="Rhea" id="RHEA:31507"/>
        <dbReference type="ChEBI" id="CHEBI:15377"/>
        <dbReference type="ChEBI" id="CHEBI:15378"/>
        <dbReference type="ChEBI" id="CHEBI:29985"/>
        <dbReference type="ChEBI" id="CHEBI:43474"/>
        <dbReference type="ChEBI" id="CHEBI:58273"/>
        <dbReference type="ChEBI" id="CHEBI:58359"/>
        <dbReference type="ChEBI" id="CHEBI:59776"/>
        <dbReference type="ChEBI" id="CHEBI:597326"/>
        <dbReference type="EC" id="4.3.3.6"/>
    </reaction>
</comment>
<evidence type="ECO:0000256" key="7">
    <source>
        <dbReference type="ARBA" id="ARBA00049534"/>
    </source>
</evidence>
<dbReference type="CDD" id="cd01749">
    <property type="entry name" value="GATase1_PB"/>
    <property type="match status" value="1"/>
</dbReference>
<comment type="function">
    <text evidence="8 10">Catalyzes the hydrolysis of glutamine to glutamate and ammonia as part of the biosynthesis of pyridoxal 5'-phosphate. The resulting ammonia molecule is channeled to the active site of PdxS.</text>
</comment>
<dbReference type="InterPro" id="IPR002161">
    <property type="entry name" value="PdxT/SNO"/>
</dbReference>
<organism evidence="13 14">
    <name type="scientific">Gallibacterium genomosp. 1</name>
    <dbReference type="NCBI Taxonomy" id="155515"/>
    <lineage>
        <taxon>Bacteria</taxon>
        <taxon>Pseudomonadati</taxon>
        <taxon>Pseudomonadota</taxon>
        <taxon>Gammaproteobacteria</taxon>
        <taxon>Pasteurellales</taxon>
        <taxon>Pasteurellaceae</taxon>
        <taxon>Gallibacterium</taxon>
    </lineage>
</organism>
<accession>A0A0A2Y190</accession>
<dbReference type="PROSITE" id="PS01236">
    <property type="entry name" value="PDXT_SNO_1"/>
    <property type="match status" value="1"/>
</dbReference>
<dbReference type="PROSITE" id="PS51130">
    <property type="entry name" value="PDXT_SNO_2"/>
    <property type="match status" value="1"/>
</dbReference>
<dbReference type="EC" id="4.3.3.6" evidence="10"/>
<evidence type="ECO:0000256" key="9">
    <source>
        <dbReference type="ARBA" id="ARBA00064749"/>
    </source>
</evidence>
<feature type="active site" description="Nucleophile" evidence="10 11">
    <location>
        <position position="84"/>
    </location>
</feature>
<dbReference type="GO" id="GO:0016740">
    <property type="term" value="F:transferase activity"/>
    <property type="evidence" value="ECO:0007669"/>
    <property type="project" value="UniProtKB-KW"/>
</dbReference>
<keyword evidence="4 10" id="KW-0315">Glutamine amidotransferase</keyword>
<gene>
    <name evidence="10" type="primary">pdxT</name>
    <name evidence="13" type="ORF">JP36_10500</name>
</gene>
<dbReference type="FunFam" id="3.40.50.880:FF:000010">
    <property type="entry name" value="uncharacterized protein LOC100176842 isoform X2"/>
    <property type="match status" value="1"/>
</dbReference>
<feature type="binding site" evidence="10 12">
    <location>
        <position position="111"/>
    </location>
    <ligand>
        <name>L-glutamine</name>
        <dbReference type="ChEBI" id="CHEBI:58359"/>
    </ligand>
</feature>
<comment type="similarity">
    <text evidence="1 10">Belongs to the glutaminase PdxT/SNO family.</text>
</comment>
<evidence type="ECO:0000256" key="11">
    <source>
        <dbReference type="PIRSR" id="PIRSR005639-1"/>
    </source>
</evidence>
<reference evidence="13 14" key="1">
    <citation type="submission" date="2014-08" db="EMBL/GenBank/DDBJ databases">
        <title>Chaperone-usher fimbriae in a diverse selection of Gallibacterium genomes.</title>
        <authorList>
            <person name="Kudirkiene E."/>
            <person name="Bager R.J."/>
            <person name="Johnson T.J."/>
            <person name="Bojesen A.M."/>
        </authorList>
    </citation>
    <scope>NUCLEOTIDE SEQUENCE [LARGE SCALE GENOMIC DNA]</scope>
    <source>
        <strain evidence="13 14">CCM5974</strain>
    </source>
</reference>
<dbReference type="EMBL" id="JPXX01000031">
    <property type="protein sequence ID" value="KGQ36385.1"/>
    <property type="molecule type" value="Genomic_DNA"/>
</dbReference>
<dbReference type="GO" id="GO:0006543">
    <property type="term" value="P:L-glutamine catabolic process"/>
    <property type="evidence" value="ECO:0007669"/>
    <property type="project" value="UniProtKB-UniRule"/>
</dbReference>
<keyword evidence="2 10" id="KW-0378">Hydrolase</keyword>
<comment type="catalytic activity">
    <reaction evidence="7 10">
        <text>L-glutamine + H2O = L-glutamate + NH4(+)</text>
        <dbReference type="Rhea" id="RHEA:15889"/>
        <dbReference type="ChEBI" id="CHEBI:15377"/>
        <dbReference type="ChEBI" id="CHEBI:28938"/>
        <dbReference type="ChEBI" id="CHEBI:29985"/>
        <dbReference type="ChEBI" id="CHEBI:58359"/>
        <dbReference type="EC" id="3.5.1.2"/>
    </reaction>
</comment>
<feature type="binding site" evidence="10 12">
    <location>
        <begin position="52"/>
        <end position="54"/>
    </location>
    <ligand>
        <name>L-glutamine</name>
        <dbReference type="ChEBI" id="CHEBI:58359"/>
    </ligand>
</feature>
<evidence type="ECO:0000256" key="4">
    <source>
        <dbReference type="ARBA" id="ARBA00022962"/>
    </source>
</evidence>
<dbReference type="eggNOG" id="COG0311">
    <property type="taxonomic scope" value="Bacteria"/>
</dbReference>
<keyword evidence="3 10" id="KW-0663">Pyridoxal phosphate</keyword>
<dbReference type="RefSeq" id="WP_018346655.1">
    <property type="nucleotide sequence ID" value="NZ_JPXX01000031.1"/>
</dbReference>
<dbReference type="GO" id="GO:1903600">
    <property type="term" value="C:glutaminase complex"/>
    <property type="evidence" value="ECO:0007669"/>
    <property type="project" value="TreeGrafter"/>
</dbReference>
<dbReference type="Pfam" id="PF01174">
    <property type="entry name" value="SNO"/>
    <property type="match status" value="1"/>
</dbReference>
<name>A0A0A2Y190_9PAST</name>
<proteinExistence type="inferred from homology"/>
<dbReference type="GeneID" id="77264528"/>
<sequence length="196" mass="21240">MSGNQGYRIGVLALQGAVSEHIAQLQKLGVDAIAIKQPAELDGLDGLVLPGGESTVIGKLMRDYGFIKAIRKFVKQGKAVFATCAGMILLAKEIVGGEKPYLSLLDISVRRNAFGRQVDSFQTYLDVNGLSSPFPAIFIRAPYVETLLSPEVEVLAEIGKRPVLVKQGNLLACSFHPELSADERVMQLFLQLVAQK</sequence>
<dbReference type="GO" id="GO:0005829">
    <property type="term" value="C:cytosol"/>
    <property type="evidence" value="ECO:0007669"/>
    <property type="project" value="TreeGrafter"/>
</dbReference>
<evidence type="ECO:0000256" key="10">
    <source>
        <dbReference type="HAMAP-Rule" id="MF_01615"/>
    </source>
</evidence>
<dbReference type="GO" id="GO:0004359">
    <property type="term" value="F:glutaminase activity"/>
    <property type="evidence" value="ECO:0007669"/>
    <property type="project" value="UniProtKB-UniRule"/>
</dbReference>
<dbReference type="GO" id="GO:0042823">
    <property type="term" value="P:pyridoxal phosphate biosynthetic process"/>
    <property type="evidence" value="ECO:0007669"/>
    <property type="project" value="UniProtKB-UniRule"/>
</dbReference>
<dbReference type="SUPFAM" id="SSF52317">
    <property type="entry name" value="Class I glutamine amidotransferase-like"/>
    <property type="match status" value="1"/>
</dbReference>
<evidence type="ECO:0000256" key="2">
    <source>
        <dbReference type="ARBA" id="ARBA00022801"/>
    </source>
</evidence>
<evidence type="ECO:0000256" key="1">
    <source>
        <dbReference type="ARBA" id="ARBA00008345"/>
    </source>
</evidence>
<evidence type="ECO:0000256" key="5">
    <source>
        <dbReference type="ARBA" id="ARBA00023239"/>
    </source>
</evidence>
<evidence type="ECO:0000256" key="12">
    <source>
        <dbReference type="PIRSR" id="PIRSR005639-2"/>
    </source>
</evidence>
<feature type="binding site" evidence="10 12">
    <location>
        <begin position="139"/>
        <end position="140"/>
    </location>
    <ligand>
        <name>L-glutamine</name>
        <dbReference type="ChEBI" id="CHEBI:58359"/>
    </ligand>
</feature>
<dbReference type="Gene3D" id="3.40.50.880">
    <property type="match status" value="1"/>
</dbReference>
<dbReference type="InterPro" id="IPR021196">
    <property type="entry name" value="PdxT/SNO_CS"/>
</dbReference>
<dbReference type="PROSITE" id="PS51273">
    <property type="entry name" value="GATASE_TYPE_1"/>
    <property type="match status" value="1"/>
</dbReference>
<dbReference type="STRING" id="155515.JP36_10500"/>
<dbReference type="PIRSF" id="PIRSF005639">
    <property type="entry name" value="Glut_amidoT_SNO"/>
    <property type="match status" value="1"/>
</dbReference>
<dbReference type="AlphaFoldDB" id="A0A0A2Y190"/>
<dbReference type="HAMAP" id="MF_01615">
    <property type="entry name" value="PdxT"/>
    <property type="match status" value="1"/>
</dbReference>
<evidence type="ECO:0000313" key="13">
    <source>
        <dbReference type="EMBL" id="KGQ36385.1"/>
    </source>
</evidence>
<keyword evidence="13" id="KW-0808">Transferase</keyword>